<feature type="non-terminal residue" evidence="1">
    <location>
        <position position="1"/>
    </location>
</feature>
<gene>
    <name evidence="1" type="ORF">OBRU01_25259</name>
</gene>
<accession>A0A0L7KKM9</accession>
<dbReference type="EMBL" id="JTDY01009229">
    <property type="protein sequence ID" value="KOB63897.1"/>
    <property type="molecule type" value="Genomic_DNA"/>
</dbReference>
<proteinExistence type="predicted"/>
<evidence type="ECO:0000313" key="1">
    <source>
        <dbReference type="EMBL" id="KOB63897.1"/>
    </source>
</evidence>
<keyword evidence="2" id="KW-1185">Reference proteome</keyword>
<comment type="caution">
    <text evidence="1">The sequence shown here is derived from an EMBL/GenBank/DDBJ whole genome shotgun (WGS) entry which is preliminary data.</text>
</comment>
<protein>
    <submittedName>
        <fullName evidence="1">Efflux transporter, RND family</fullName>
    </submittedName>
</protein>
<organism evidence="1 2">
    <name type="scientific">Operophtera brumata</name>
    <name type="common">Winter moth</name>
    <name type="synonym">Phalaena brumata</name>
    <dbReference type="NCBI Taxonomy" id="104452"/>
    <lineage>
        <taxon>Eukaryota</taxon>
        <taxon>Metazoa</taxon>
        <taxon>Ecdysozoa</taxon>
        <taxon>Arthropoda</taxon>
        <taxon>Hexapoda</taxon>
        <taxon>Insecta</taxon>
        <taxon>Pterygota</taxon>
        <taxon>Neoptera</taxon>
        <taxon>Endopterygota</taxon>
        <taxon>Lepidoptera</taxon>
        <taxon>Glossata</taxon>
        <taxon>Ditrysia</taxon>
        <taxon>Geometroidea</taxon>
        <taxon>Geometridae</taxon>
        <taxon>Larentiinae</taxon>
        <taxon>Operophtera</taxon>
    </lineage>
</organism>
<sequence length="165" mass="17892">TCSLSTAYIAPQDVVNALMPLQRRELNLFTNSKTLIEELVQNLRKAAKEASDAIVIFSNGVKEEVRQVRAKIVEDIQILRERVSEAVTNVTNRLLDSGVAVTECIVVTILVDGAVKYSNKAMEDMRNCTDAGSFVTIGSCLGSIALQADMKAAAFTAQVGLMVRV</sequence>
<name>A0A0L7KKM9_OPEBR</name>
<reference evidence="1 2" key="1">
    <citation type="journal article" date="2015" name="Genome Biol. Evol.">
        <title>The genome of winter moth (Operophtera brumata) provides a genomic perspective on sexual dimorphism and phenology.</title>
        <authorList>
            <person name="Derks M.F."/>
            <person name="Smit S."/>
            <person name="Salis L."/>
            <person name="Schijlen E."/>
            <person name="Bossers A."/>
            <person name="Mateman C."/>
            <person name="Pijl A.S."/>
            <person name="de Ridder D."/>
            <person name="Groenen M.A."/>
            <person name="Visser M.E."/>
            <person name="Megens H.J."/>
        </authorList>
    </citation>
    <scope>NUCLEOTIDE SEQUENCE [LARGE SCALE GENOMIC DNA]</scope>
    <source>
        <strain evidence="1">WM2013NL</strain>
        <tissue evidence="1">Head and thorax</tissue>
    </source>
</reference>
<dbReference type="AlphaFoldDB" id="A0A0L7KKM9"/>
<dbReference type="Proteomes" id="UP000037510">
    <property type="component" value="Unassembled WGS sequence"/>
</dbReference>
<evidence type="ECO:0000313" key="2">
    <source>
        <dbReference type="Proteomes" id="UP000037510"/>
    </source>
</evidence>